<keyword evidence="4 7" id="KW-1133">Transmembrane helix</keyword>
<dbReference type="OrthoDB" id="5244233at2"/>
<evidence type="ECO:0000256" key="6">
    <source>
        <dbReference type="SAM" id="MobiDB-lite"/>
    </source>
</evidence>
<evidence type="ECO:0000256" key="5">
    <source>
        <dbReference type="ARBA" id="ARBA00023136"/>
    </source>
</evidence>
<dbReference type="AlphaFoldDB" id="A0A364VBH2"/>
<dbReference type="PANTHER" id="PTHR36115">
    <property type="entry name" value="PROLINE-RICH ANTIGEN HOMOLOG-RELATED"/>
    <property type="match status" value="1"/>
</dbReference>
<keyword evidence="2" id="KW-1003">Cell membrane</keyword>
<reference evidence="9 10" key="1">
    <citation type="journal article" date="2018" name="Syst. Appl. Microbiol.">
        <title>Corynebacterium heidelbergense sp. nov., isolated from the preen glands of Egyptian geese (Alopochen aegyptiacus).</title>
        <authorList>
            <person name="Braun M.S."/>
            <person name="Wang E."/>
            <person name="Zimmermann S."/>
            <person name="Wink M."/>
        </authorList>
    </citation>
    <scope>NUCLEOTIDE SEQUENCE [LARGE SCALE GENOMIC DNA]</scope>
    <source>
        <strain evidence="9 10">DSM 104638</strain>
    </source>
</reference>
<dbReference type="Proteomes" id="UP000251047">
    <property type="component" value="Unassembled WGS sequence"/>
</dbReference>
<dbReference type="PANTHER" id="PTHR36115:SF4">
    <property type="entry name" value="MEMBRANE PROTEIN"/>
    <property type="match status" value="1"/>
</dbReference>
<feature type="compositionally biased region" description="Polar residues" evidence="6">
    <location>
        <begin position="46"/>
        <end position="55"/>
    </location>
</feature>
<evidence type="ECO:0000313" key="9">
    <source>
        <dbReference type="EMBL" id="RAV33987.1"/>
    </source>
</evidence>
<dbReference type="InterPro" id="IPR051791">
    <property type="entry name" value="Pra-immunoreactive"/>
</dbReference>
<evidence type="ECO:0000256" key="1">
    <source>
        <dbReference type="ARBA" id="ARBA00004651"/>
    </source>
</evidence>
<accession>A0A364VBH2</accession>
<evidence type="ECO:0000313" key="10">
    <source>
        <dbReference type="Proteomes" id="UP000251047"/>
    </source>
</evidence>
<dbReference type="RefSeq" id="WP_112769525.1">
    <property type="nucleotide sequence ID" value="NZ_PHQP01000034.1"/>
</dbReference>
<evidence type="ECO:0000256" key="7">
    <source>
        <dbReference type="SAM" id="Phobius"/>
    </source>
</evidence>
<dbReference type="InterPro" id="IPR010432">
    <property type="entry name" value="RDD"/>
</dbReference>
<keyword evidence="5 7" id="KW-0472">Membrane</keyword>
<dbReference type="EMBL" id="PHQP01000034">
    <property type="protein sequence ID" value="RAV33987.1"/>
    <property type="molecule type" value="Genomic_DNA"/>
</dbReference>
<feature type="compositionally biased region" description="Polar residues" evidence="6">
    <location>
        <begin position="10"/>
        <end position="25"/>
    </location>
</feature>
<proteinExistence type="predicted"/>
<evidence type="ECO:0000259" key="8">
    <source>
        <dbReference type="Pfam" id="PF06271"/>
    </source>
</evidence>
<feature type="domain" description="RDD" evidence="8">
    <location>
        <begin position="85"/>
        <end position="253"/>
    </location>
</feature>
<organism evidence="9 10">
    <name type="scientific">Corynebacterium heidelbergense</name>
    <dbReference type="NCBI Taxonomy" id="2055947"/>
    <lineage>
        <taxon>Bacteria</taxon>
        <taxon>Bacillati</taxon>
        <taxon>Actinomycetota</taxon>
        <taxon>Actinomycetes</taxon>
        <taxon>Mycobacteriales</taxon>
        <taxon>Corynebacteriaceae</taxon>
        <taxon>Corynebacterium</taxon>
    </lineage>
</organism>
<evidence type="ECO:0000256" key="2">
    <source>
        <dbReference type="ARBA" id="ARBA00022475"/>
    </source>
</evidence>
<sequence length="260" mass="28463">MWWSCEVRAQPSSEHSTIRSTMNQQPNPYGNYGPSGPGPVPPTYGHHTQNQGQPTPSVPSAYGPPHPQSSPYPSNNPTTLAGRPAGAWMRFLAYVLDTVFIGLAQFPLDSIFPKLAPTEDFSYRLERVQSLREFGEVLSGAVSIPNVVMSQVVAVALWLIYRTLMEHHFGATLGKMFANLRVVSRNYQHPSYGQALKRNAWFAATLPLLIFLQISGPLTGMAIVGAAGFVIQVALGINIAANPYRRHVCDSWADSSVVNK</sequence>
<evidence type="ECO:0000256" key="3">
    <source>
        <dbReference type="ARBA" id="ARBA00022692"/>
    </source>
</evidence>
<comment type="caution">
    <text evidence="9">The sequence shown here is derived from an EMBL/GenBank/DDBJ whole genome shotgun (WGS) entry which is preliminary data.</text>
</comment>
<comment type="subcellular location">
    <subcellularLocation>
        <location evidence="1">Cell membrane</location>
        <topology evidence="1">Multi-pass membrane protein</topology>
    </subcellularLocation>
</comment>
<feature type="transmembrane region" description="Helical" evidence="7">
    <location>
        <begin position="137"/>
        <end position="161"/>
    </location>
</feature>
<dbReference type="GO" id="GO:0005886">
    <property type="term" value="C:plasma membrane"/>
    <property type="evidence" value="ECO:0007669"/>
    <property type="project" value="UniProtKB-SubCell"/>
</dbReference>
<evidence type="ECO:0000256" key="4">
    <source>
        <dbReference type="ARBA" id="ARBA00022989"/>
    </source>
</evidence>
<name>A0A364VBH2_9CORY</name>
<gene>
    <name evidence="9" type="ORF">CWC39_05590</name>
</gene>
<keyword evidence="3 7" id="KW-0812">Transmembrane</keyword>
<feature type="transmembrane region" description="Helical" evidence="7">
    <location>
        <begin position="222"/>
        <end position="241"/>
    </location>
</feature>
<feature type="region of interest" description="Disordered" evidence="6">
    <location>
        <begin position="1"/>
        <end position="78"/>
    </location>
</feature>
<dbReference type="Pfam" id="PF06271">
    <property type="entry name" value="RDD"/>
    <property type="match status" value="1"/>
</dbReference>
<protein>
    <recommendedName>
        <fullName evidence="8">RDD domain-containing protein</fullName>
    </recommendedName>
</protein>